<proteinExistence type="predicted"/>
<name>A0A1I5KIB2_9PSEU</name>
<accession>A0A1I5KIB2</accession>
<dbReference type="Proteomes" id="UP000198727">
    <property type="component" value="Unassembled WGS sequence"/>
</dbReference>
<evidence type="ECO:0000313" key="2">
    <source>
        <dbReference type="Proteomes" id="UP000198727"/>
    </source>
</evidence>
<keyword evidence="2" id="KW-1185">Reference proteome</keyword>
<gene>
    <name evidence="1" type="ORF">SAMN05421810_101165</name>
</gene>
<protein>
    <submittedName>
        <fullName evidence="1">DNA processing protein</fullName>
    </submittedName>
</protein>
<reference evidence="2" key="1">
    <citation type="submission" date="2016-10" db="EMBL/GenBank/DDBJ databases">
        <authorList>
            <person name="Varghese N."/>
            <person name="Submissions S."/>
        </authorList>
    </citation>
    <scope>NUCLEOTIDE SEQUENCE [LARGE SCALE GENOMIC DNA]</scope>
    <source>
        <strain evidence="2">CGMCC 4.5579</strain>
    </source>
</reference>
<dbReference type="AlphaFoldDB" id="A0A1I5KIB2"/>
<organism evidence="1 2">
    <name type="scientific">Amycolatopsis arida</name>
    <dbReference type="NCBI Taxonomy" id="587909"/>
    <lineage>
        <taxon>Bacteria</taxon>
        <taxon>Bacillati</taxon>
        <taxon>Actinomycetota</taxon>
        <taxon>Actinomycetes</taxon>
        <taxon>Pseudonocardiales</taxon>
        <taxon>Pseudonocardiaceae</taxon>
        <taxon>Amycolatopsis</taxon>
    </lineage>
</organism>
<sequence length="55" mass="5801">MGGSDREVVAEFGVPLVEVGGLLPALELDGFAERCSSGWWHASGQTATVLEWADP</sequence>
<dbReference type="EMBL" id="FOWW01000001">
    <property type="protein sequence ID" value="SFO84780.1"/>
    <property type="molecule type" value="Genomic_DNA"/>
</dbReference>
<evidence type="ECO:0000313" key="1">
    <source>
        <dbReference type="EMBL" id="SFO84780.1"/>
    </source>
</evidence>
<dbReference type="RefSeq" id="WP_166677603.1">
    <property type="nucleotide sequence ID" value="NZ_FOWW01000001.1"/>
</dbReference>